<keyword evidence="1" id="KW-0812">Transmembrane</keyword>
<dbReference type="GO" id="GO:0005886">
    <property type="term" value="C:plasma membrane"/>
    <property type="evidence" value="ECO:0007669"/>
    <property type="project" value="TreeGrafter"/>
</dbReference>
<dbReference type="PRINTS" id="PR00702">
    <property type="entry name" value="ACRIFLAVINRP"/>
</dbReference>
<feature type="transmembrane region" description="Helical" evidence="1">
    <location>
        <begin position="955"/>
        <end position="983"/>
    </location>
</feature>
<dbReference type="GO" id="GO:0042910">
    <property type="term" value="F:xenobiotic transmembrane transporter activity"/>
    <property type="evidence" value="ECO:0007669"/>
    <property type="project" value="TreeGrafter"/>
</dbReference>
<dbReference type="Gene3D" id="3.30.70.1440">
    <property type="entry name" value="Multidrug efflux transporter AcrB pore domain"/>
    <property type="match status" value="1"/>
</dbReference>
<feature type="transmembrane region" description="Helical" evidence="1">
    <location>
        <begin position="423"/>
        <end position="443"/>
    </location>
</feature>
<dbReference type="InterPro" id="IPR027463">
    <property type="entry name" value="AcrB_DN_DC_subdom"/>
</dbReference>
<feature type="transmembrane region" description="Helical" evidence="1">
    <location>
        <begin position="455"/>
        <end position="482"/>
    </location>
</feature>
<sequence>MTWLTKWAFGNKAAAGLLIAMALVVGVMSYSSLPMEFMPEADNPQVTITALGPGQNAHSMEEKVTKPIEAAVSTVKGKTGMTSTSGDSFTKVDLNFDSKTNMKDAAQEVQKAVDALQFPQGVMKPFVLQLNTSMIPVSEVTLAFDAGITEENLKLAETTIIPELQKIEGVANVALYGKTAPQVTVKLDPRLMAEKKVSVQQITSLLQGRNVSASIGEQTLGGQTGSVSVVSSIDSIDTLKKLPVSPGVTLQDIATVQEKSDQESVSRSNGKDVLFAIVTKEANANAVGVGNKVKDAVDRINKDVKGTEAAVIFSTSDMVVDSVNSMMREVLLGALFATIVILLFLRNLRATLVTAVSIPLSLAVTLYLLDISGITLNIITLGGVAVAVGRLVDDSIVVIENIYRRLQKESFSIDMMISATKEVARAITSSTVATVAVFLPMGLLRGSLQAFLLPFALTVTYSLLTSLVVALTVVPLLSSVLLRNTSMKEHDPSKGFQRFLKWNLNHKWVSLSLGLIILVSSIAAYMNMPKGALDASDASMVSVELKYPNDTPVAEVLEQGKRLEQELIKQPQAETVIMQSGNSADAAKWGNVSSATAVNFTATMKKDADAQAFLDTVRGLQNTFKGATLTAKEASIMPSASTSEYIDIAGEDLTQVTAAAGQVMDKVKTINGIQKISSNMEDTKPVFAFNVNPAQANAQEVSMQLAAMLNPIPLGEMQLNGSPASVVLSPLAEPKSQADLQNITLMTSTGPKPLSQLASLEVREEPAMLYRKEGKPYVRITAEVDPKKVSEIGASIKKETDSVKLPEGVTIISGGASADQAGDFKDLGMTALISIGLVYLIMVITFKTLRAPLAIMFSLPLAAIGAVVGLLVSGVTPDFTAVFGALMLIGIVVTNAIVLIDRVKQNEAHMSIRDAILEAAGTRMRPILMTAIATICAMLPLLFGHSEQGSIVSQSLAIVVVGGLTAATVLTLIIVPAVYELFYFRKSAKQRKKALKPAAYPAAGTN</sequence>
<keyword evidence="3" id="KW-1185">Reference proteome</keyword>
<accession>A0A6M1PG09</accession>
<dbReference type="PANTHER" id="PTHR32063:SF0">
    <property type="entry name" value="SWARMING MOTILITY PROTEIN SWRC"/>
    <property type="match status" value="1"/>
</dbReference>
<dbReference type="SUPFAM" id="SSF82714">
    <property type="entry name" value="Multidrug efflux transporter AcrB TolC docking domain, DN and DC subdomains"/>
    <property type="match status" value="1"/>
</dbReference>
<dbReference type="PANTHER" id="PTHR32063">
    <property type="match status" value="1"/>
</dbReference>
<dbReference type="Pfam" id="PF00873">
    <property type="entry name" value="ACR_tran"/>
    <property type="match status" value="1"/>
</dbReference>
<keyword evidence="1" id="KW-1133">Transmembrane helix</keyword>
<dbReference type="InterPro" id="IPR001036">
    <property type="entry name" value="Acrflvin-R"/>
</dbReference>
<feature type="transmembrane region" description="Helical" evidence="1">
    <location>
        <begin position="375"/>
        <end position="403"/>
    </location>
</feature>
<feature type="transmembrane region" description="Helical" evidence="1">
    <location>
        <begin position="924"/>
        <end position="943"/>
    </location>
</feature>
<dbReference type="Proteomes" id="UP000480151">
    <property type="component" value="Unassembled WGS sequence"/>
</dbReference>
<dbReference type="Gene3D" id="3.30.70.1430">
    <property type="entry name" value="Multidrug efflux transporter AcrB pore domain"/>
    <property type="match status" value="2"/>
</dbReference>
<feature type="transmembrane region" description="Helical" evidence="1">
    <location>
        <begin position="881"/>
        <end position="903"/>
    </location>
</feature>
<proteinExistence type="predicted"/>
<dbReference type="SUPFAM" id="SSF82693">
    <property type="entry name" value="Multidrug efflux transporter AcrB pore domain, PN1, PN2, PC1 and PC2 subdomains"/>
    <property type="match status" value="2"/>
</dbReference>
<dbReference type="Gene3D" id="3.30.2090.10">
    <property type="entry name" value="Multidrug efflux transporter AcrB TolC docking domain, DN and DC subdomains"/>
    <property type="match status" value="2"/>
</dbReference>
<protein>
    <submittedName>
        <fullName evidence="2">Efflux RND transporter permease subunit</fullName>
    </submittedName>
</protein>
<evidence type="ECO:0000313" key="3">
    <source>
        <dbReference type="Proteomes" id="UP000480151"/>
    </source>
</evidence>
<feature type="transmembrane region" description="Helical" evidence="1">
    <location>
        <begin position="853"/>
        <end position="875"/>
    </location>
</feature>
<keyword evidence="1" id="KW-0472">Membrane</keyword>
<feature type="transmembrane region" description="Helical" evidence="1">
    <location>
        <begin position="352"/>
        <end position="369"/>
    </location>
</feature>
<evidence type="ECO:0000256" key="1">
    <source>
        <dbReference type="SAM" id="Phobius"/>
    </source>
</evidence>
<reference evidence="2 3" key="1">
    <citation type="submission" date="2020-02" db="EMBL/GenBank/DDBJ databases">
        <authorList>
            <person name="Gao J."/>
            <person name="Sun J."/>
        </authorList>
    </citation>
    <scope>NUCLEOTIDE SEQUENCE [LARGE SCALE GENOMIC DNA]</scope>
    <source>
        <strain evidence="2 3">7124</strain>
    </source>
</reference>
<comment type="caution">
    <text evidence="2">The sequence shown here is derived from an EMBL/GenBank/DDBJ whole genome shotgun (WGS) entry which is preliminary data.</text>
</comment>
<organism evidence="2 3">
    <name type="scientific">Paenibacillus apii</name>
    <dbReference type="NCBI Taxonomy" id="1850370"/>
    <lineage>
        <taxon>Bacteria</taxon>
        <taxon>Bacillati</taxon>
        <taxon>Bacillota</taxon>
        <taxon>Bacilli</taxon>
        <taxon>Bacillales</taxon>
        <taxon>Paenibacillaceae</taxon>
        <taxon>Paenibacillus</taxon>
    </lineage>
</organism>
<feature type="transmembrane region" description="Helical" evidence="1">
    <location>
        <begin position="326"/>
        <end position="345"/>
    </location>
</feature>
<dbReference type="RefSeq" id="WP_165096487.1">
    <property type="nucleotide sequence ID" value="NZ_JAAKGU010000002.1"/>
</dbReference>
<feature type="transmembrane region" description="Helical" evidence="1">
    <location>
        <begin position="827"/>
        <end position="846"/>
    </location>
</feature>
<feature type="transmembrane region" description="Helical" evidence="1">
    <location>
        <begin position="508"/>
        <end position="526"/>
    </location>
</feature>
<gene>
    <name evidence="2" type="ORF">G5B47_08005</name>
</gene>
<dbReference type="EMBL" id="JAAKGU010000002">
    <property type="protein sequence ID" value="NGM82357.1"/>
    <property type="molecule type" value="Genomic_DNA"/>
</dbReference>
<name>A0A6M1PG09_9BACL</name>
<dbReference type="AlphaFoldDB" id="A0A6M1PG09"/>
<dbReference type="SUPFAM" id="SSF82866">
    <property type="entry name" value="Multidrug efflux transporter AcrB transmembrane domain"/>
    <property type="match status" value="2"/>
</dbReference>
<evidence type="ECO:0000313" key="2">
    <source>
        <dbReference type="EMBL" id="NGM82357.1"/>
    </source>
</evidence>
<dbReference type="Gene3D" id="1.20.1640.10">
    <property type="entry name" value="Multidrug efflux transporter AcrB transmembrane domain"/>
    <property type="match status" value="2"/>
</dbReference>
<dbReference type="Gene3D" id="3.30.70.1320">
    <property type="entry name" value="Multidrug efflux transporter AcrB pore domain like"/>
    <property type="match status" value="1"/>
</dbReference>